<proteinExistence type="predicted"/>
<evidence type="ECO:0000256" key="1">
    <source>
        <dbReference type="SAM" id="MobiDB-lite"/>
    </source>
</evidence>
<accession>A0A4Z2GHA8</accession>
<evidence type="ECO:0000313" key="2">
    <source>
        <dbReference type="EMBL" id="TNN52144.1"/>
    </source>
</evidence>
<dbReference type="AlphaFoldDB" id="A0A4Z2GHA8"/>
<sequence>MKSLLRKMSCRYPQVTMRRLRATEQRLIWPLGSSAVDTISPLGALTVEPLPAVGEVPEAVQAGGRQHHGEVVLVRAPEQLLVRHARVGVRERPGARRPHQRQDEAQQGDPGPHVWATRSFLDMRGAGLLGR</sequence>
<feature type="compositionally biased region" description="Basic and acidic residues" evidence="1">
    <location>
        <begin position="88"/>
        <end position="104"/>
    </location>
</feature>
<dbReference type="Proteomes" id="UP000314294">
    <property type="component" value="Unassembled WGS sequence"/>
</dbReference>
<reference evidence="2 3" key="1">
    <citation type="submission" date="2019-03" db="EMBL/GenBank/DDBJ databases">
        <title>First draft genome of Liparis tanakae, snailfish: a comprehensive survey of snailfish specific genes.</title>
        <authorList>
            <person name="Kim W."/>
            <person name="Song I."/>
            <person name="Jeong J.-H."/>
            <person name="Kim D."/>
            <person name="Kim S."/>
            <person name="Ryu S."/>
            <person name="Song J.Y."/>
            <person name="Lee S.K."/>
        </authorList>
    </citation>
    <scope>NUCLEOTIDE SEQUENCE [LARGE SCALE GENOMIC DNA]</scope>
    <source>
        <tissue evidence="2">Muscle</tissue>
    </source>
</reference>
<evidence type="ECO:0000313" key="3">
    <source>
        <dbReference type="Proteomes" id="UP000314294"/>
    </source>
</evidence>
<protein>
    <submittedName>
        <fullName evidence="2">Uncharacterized protein</fullName>
    </submittedName>
</protein>
<comment type="caution">
    <text evidence="2">The sequence shown here is derived from an EMBL/GenBank/DDBJ whole genome shotgun (WGS) entry which is preliminary data.</text>
</comment>
<dbReference type="EMBL" id="SRLO01000558">
    <property type="protein sequence ID" value="TNN52144.1"/>
    <property type="molecule type" value="Genomic_DNA"/>
</dbReference>
<feature type="region of interest" description="Disordered" evidence="1">
    <location>
        <begin position="86"/>
        <end position="115"/>
    </location>
</feature>
<dbReference type="OrthoDB" id="10680505at2759"/>
<name>A0A4Z2GHA8_9TELE</name>
<gene>
    <name evidence="2" type="ORF">EYF80_037683</name>
</gene>
<keyword evidence="3" id="KW-1185">Reference proteome</keyword>
<organism evidence="2 3">
    <name type="scientific">Liparis tanakae</name>
    <name type="common">Tanaka's snailfish</name>
    <dbReference type="NCBI Taxonomy" id="230148"/>
    <lineage>
        <taxon>Eukaryota</taxon>
        <taxon>Metazoa</taxon>
        <taxon>Chordata</taxon>
        <taxon>Craniata</taxon>
        <taxon>Vertebrata</taxon>
        <taxon>Euteleostomi</taxon>
        <taxon>Actinopterygii</taxon>
        <taxon>Neopterygii</taxon>
        <taxon>Teleostei</taxon>
        <taxon>Neoteleostei</taxon>
        <taxon>Acanthomorphata</taxon>
        <taxon>Eupercaria</taxon>
        <taxon>Perciformes</taxon>
        <taxon>Cottioidei</taxon>
        <taxon>Cottales</taxon>
        <taxon>Liparidae</taxon>
        <taxon>Liparis</taxon>
    </lineage>
</organism>